<evidence type="ECO:0000256" key="13">
    <source>
        <dbReference type="SAM" id="Phobius"/>
    </source>
</evidence>
<evidence type="ECO:0000256" key="1">
    <source>
        <dbReference type="ARBA" id="ARBA00001970"/>
    </source>
</evidence>
<comment type="similarity">
    <text evidence="12">Belongs to the cytochrome b561 family.</text>
</comment>
<dbReference type="Pfam" id="PF01292">
    <property type="entry name" value="Ni_hydr_CYTB"/>
    <property type="match status" value="1"/>
</dbReference>
<feature type="domain" description="Cytochrome b561 bacterial/Ni-hydrogenase" evidence="14">
    <location>
        <begin position="13"/>
        <end position="178"/>
    </location>
</feature>
<comment type="cofactor">
    <cofactor evidence="1">
        <name>heme b</name>
        <dbReference type="ChEBI" id="CHEBI:60344"/>
    </cofactor>
</comment>
<keyword evidence="10" id="KW-0408">Iron</keyword>
<keyword evidence="16" id="KW-1185">Reference proteome</keyword>
<comment type="subcellular location">
    <subcellularLocation>
        <location evidence="2">Cell membrane</location>
        <topology evidence="2">Multi-pass membrane protein</topology>
    </subcellularLocation>
</comment>
<keyword evidence="6 13" id="KW-0812">Transmembrane</keyword>
<dbReference type="SUPFAM" id="SSF81342">
    <property type="entry name" value="Transmembrane di-heme cytochromes"/>
    <property type="match status" value="1"/>
</dbReference>
<keyword evidence="9 13" id="KW-1133">Transmembrane helix</keyword>
<evidence type="ECO:0000256" key="8">
    <source>
        <dbReference type="ARBA" id="ARBA00022982"/>
    </source>
</evidence>
<evidence type="ECO:0000256" key="3">
    <source>
        <dbReference type="ARBA" id="ARBA00022448"/>
    </source>
</evidence>
<dbReference type="Proteomes" id="UP001355206">
    <property type="component" value="Unassembled WGS sequence"/>
</dbReference>
<feature type="transmembrane region" description="Helical" evidence="13">
    <location>
        <begin position="98"/>
        <end position="117"/>
    </location>
</feature>
<keyword evidence="7" id="KW-0479">Metal-binding</keyword>
<keyword evidence="3" id="KW-0813">Transport</keyword>
<comment type="caution">
    <text evidence="15">The sequence shown here is derived from an EMBL/GenBank/DDBJ whole genome shotgun (WGS) entry which is preliminary data.</text>
</comment>
<reference evidence="15 16" key="1">
    <citation type="journal article" date="2012" name="Genet. Mol. Biol.">
        <title>Analysis of 16S rRNA and mxaF genes revealing insights into Methylobacterium niche-specific plant association.</title>
        <authorList>
            <person name="Dourado M.N."/>
            <person name="Andreote F.D."/>
            <person name="Dini-Andreote F."/>
            <person name="Conti R."/>
            <person name="Araujo J.M."/>
            <person name="Araujo W.L."/>
        </authorList>
    </citation>
    <scope>NUCLEOTIDE SEQUENCE [LARGE SCALE GENOMIC DNA]</scope>
    <source>
        <strain evidence="15 16">TC3-10</strain>
    </source>
</reference>
<keyword evidence="4" id="KW-1003">Cell membrane</keyword>
<evidence type="ECO:0000256" key="4">
    <source>
        <dbReference type="ARBA" id="ARBA00022475"/>
    </source>
</evidence>
<protein>
    <submittedName>
        <fullName evidence="15">Cytochrome b</fullName>
    </submittedName>
</protein>
<evidence type="ECO:0000256" key="9">
    <source>
        <dbReference type="ARBA" id="ARBA00022989"/>
    </source>
</evidence>
<sequence>MTEPDNTRRPAPRHDGGTIALPWPTAALAPGLWLVGTFLEDLAPKGTRRSGMRPGHFDLGFVLAGMTVACLVGRRPGGRDLPVVDPGPLYRLAKATRAALYVLSPIMVGLGIANAFVRGVSLGPISLPQVRDPGWRRSPTHSHRLTANVLLALALFQAVAALVHHYLRHDAVLRRMLPRGS</sequence>
<evidence type="ECO:0000256" key="2">
    <source>
        <dbReference type="ARBA" id="ARBA00004651"/>
    </source>
</evidence>
<dbReference type="InterPro" id="IPR016174">
    <property type="entry name" value="Di-haem_cyt_TM"/>
</dbReference>
<keyword evidence="8" id="KW-0249">Electron transport</keyword>
<evidence type="ECO:0000256" key="10">
    <source>
        <dbReference type="ARBA" id="ARBA00023004"/>
    </source>
</evidence>
<accession>A0ABU7TLR3</accession>
<keyword evidence="5" id="KW-0349">Heme</keyword>
<organism evidence="15 16">
    <name type="scientific">Methylobacterium oryzae</name>
    <dbReference type="NCBI Taxonomy" id="334852"/>
    <lineage>
        <taxon>Bacteria</taxon>
        <taxon>Pseudomonadati</taxon>
        <taxon>Pseudomonadota</taxon>
        <taxon>Alphaproteobacteria</taxon>
        <taxon>Hyphomicrobiales</taxon>
        <taxon>Methylobacteriaceae</taxon>
        <taxon>Methylobacterium</taxon>
    </lineage>
</organism>
<evidence type="ECO:0000256" key="7">
    <source>
        <dbReference type="ARBA" id="ARBA00022723"/>
    </source>
</evidence>
<keyword evidence="11 13" id="KW-0472">Membrane</keyword>
<feature type="transmembrane region" description="Helical" evidence="13">
    <location>
        <begin position="145"/>
        <end position="167"/>
    </location>
</feature>
<evidence type="ECO:0000313" key="16">
    <source>
        <dbReference type="Proteomes" id="UP001355206"/>
    </source>
</evidence>
<dbReference type="RefSeq" id="WP_331301540.1">
    <property type="nucleotide sequence ID" value="NZ_MLCA01000002.1"/>
</dbReference>
<dbReference type="PANTHER" id="PTHR30529:SF1">
    <property type="entry name" value="CYTOCHROME B561 HOMOLOG 2"/>
    <property type="match status" value="1"/>
</dbReference>
<gene>
    <name evidence="15" type="ORF">MOTC310_08675</name>
</gene>
<dbReference type="InterPro" id="IPR052168">
    <property type="entry name" value="Cytochrome_b561_oxidase"/>
</dbReference>
<proteinExistence type="inferred from homology"/>
<evidence type="ECO:0000259" key="14">
    <source>
        <dbReference type="Pfam" id="PF01292"/>
    </source>
</evidence>
<evidence type="ECO:0000313" key="15">
    <source>
        <dbReference type="EMBL" id="MEE7490548.1"/>
    </source>
</evidence>
<dbReference type="EMBL" id="MLCA01000002">
    <property type="protein sequence ID" value="MEE7490548.1"/>
    <property type="molecule type" value="Genomic_DNA"/>
</dbReference>
<dbReference type="InterPro" id="IPR011577">
    <property type="entry name" value="Cyt_b561_bac/Ni-Hgenase"/>
</dbReference>
<evidence type="ECO:0000256" key="5">
    <source>
        <dbReference type="ARBA" id="ARBA00022617"/>
    </source>
</evidence>
<evidence type="ECO:0000256" key="11">
    <source>
        <dbReference type="ARBA" id="ARBA00023136"/>
    </source>
</evidence>
<evidence type="ECO:0000256" key="6">
    <source>
        <dbReference type="ARBA" id="ARBA00022692"/>
    </source>
</evidence>
<evidence type="ECO:0000256" key="12">
    <source>
        <dbReference type="ARBA" id="ARBA00037975"/>
    </source>
</evidence>
<dbReference type="PANTHER" id="PTHR30529">
    <property type="entry name" value="CYTOCHROME B561"/>
    <property type="match status" value="1"/>
</dbReference>
<name>A0ABU7TLR3_9HYPH</name>